<feature type="domain" description="Response regulatory" evidence="7">
    <location>
        <begin position="7"/>
        <end position="120"/>
    </location>
</feature>
<dbReference type="InterPro" id="IPR002197">
    <property type="entry name" value="HTH_Fis"/>
</dbReference>
<reference evidence="8 9" key="1">
    <citation type="journal article" date="2016" name="Nat. Commun.">
        <title>Thousands of microbial genomes shed light on interconnected biogeochemical processes in an aquifer system.</title>
        <authorList>
            <person name="Anantharaman K."/>
            <person name="Brown C.T."/>
            <person name="Hug L.A."/>
            <person name="Sharon I."/>
            <person name="Castelle C.J."/>
            <person name="Probst A.J."/>
            <person name="Thomas B.C."/>
            <person name="Singh A."/>
            <person name="Wilkins M.J."/>
            <person name="Karaoz U."/>
            <person name="Brodie E.L."/>
            <person name="Williams K.H."/>
            <person name="Hubbard S.S."/>
            <person name="Banfield J.F."/>
        </authorList>
    </citation>
    <scope>NUCLEOTIDE SEQUENCE [LARGE SCALE GENOMIC DNA]</scope>
</reference>
<name>A0A1F4U662_UNCSA</name>
<dbReference type="InterPro" id="IPR027417">
    <property type="entry name" value="P-loop_NTPase"/>
</dbReference>
<dbReference type="InterPro" id="IPR058031">
    <property type="entry name" value="AAA_lid_NorR"/>
</dbReference>
<feature type="modified residue" description="4-aspartylphosphate" evidence="5">
    <location>
        <position position="55"/>
    </location>
</feature>
<evidence type="ECO:0000256" key="5">
    <source>
        <dbReference type="PROSITE-ProRule" id="PRU00169"/>
    </source>
</evidence>
<evidence type="ECO:0000256" key="4">
    <source>
        <dbReference type="ARBA" id="ARBA00023163"/>
    </source>
</evidence>
<evidence type="ECO:0008006" key="10">
    <source>
        <dbReference type="Google" id="ProtNLM"/>
    </source>
</evidence>
<sequence length="404" mass="44753">MNQDKSTILVVDDESSIQESFSLVLGSDYNVLLAGTGEVALKKAADQKVDLVFLDIRMPGMDGIETLSRLKKISPQTEVVMVTAVYDVQKASQAIKYGARDYVVKPFDVDQILSIARAAVFKKGLLAAEACPRLLGSGEKIRKLAAAAKKIAEGDEWALILGEEGLEKEELARMIHCIRRGTSSGFLSVTAGSDRAEKIFGKEIVSTEELTRRGRTLTNLQTVFIDRIDRISPSFAKKLLSFRDDIRIIGGVVSDPSGSDFNRDLYQKFSLNILFVPPLRDRAGDLVELLEHYRTHYNNLYGKKTNLFSEDALSVLSLHPWPGNLTELKAVVSTAVLNQKEGEIAVSSLPIYILLAFRSLPFEDLYAEFEKELIDSVMKKNGFDKQKAAALLGIKPHVLESKLQ</sequence>
<protein>
    <recommendedName>
        <fullName evidence="10">Response regulatory domain-containing protein</fullName>
    </recommendedName>
</protein>
<evidence type="ECO:0000313" key="8">
    <source>
        <dbReference type="EMBL" id="OGC40412.1"/>
    </source>
</evidence>
<dbReference type="GO" id="GO:0000160">
    <property type="term" value="P:phosphorelay signal transduction system"/>
    <property type="evidence" value="ECO:0007669"/>
    <property type="project" value="InterPro"/>
</dbReference>
<dbReference type="Gene3D" id="3.40.50.2300">
    <property type="match status" value="1"/>
</dbReference>
<dbReference type="Gene3D" id="3.40.50.300">
    <property type="entry name" value="P-loop containing nucleotide triphosphate hydrolases"/>
    <property type="match status" value="1"/>
</dbReference>
<dbReference type="GO" id="GO:0043565">
    <property type="term" value="F:sequence-specific DNA binding"/>
    <property type="evidence" value="ECO:0007669"/>
    <property type="project" value="InterPro"/>
</dbReference>
<dbReference type="Gene3D" id="1.10.10.60">
    <property type="entry name" value="Homeodomain-like"/>
    <property type="match status" value="1"/>
</dbReference>
<dbReference type="Pfam" id="PF00158">
    <property type="entry name" value="Sigma54_activat"/>
    <property type="match status" value="1"/>
</dbReference>
<dbReference type="Pfam" id="PF25601">
    <property type="entry name" value="AAA_lid_14"/>
    <property type="match status" value="1"/>
</dbReference>
<organism evidence="8 9">
    <name type="scientific">candidate division WOR-1 bacterium RIFOXYC2_FULL_46_14</name>
    <dbReference type="NCBI Taxonomy" id="1802587"/>
    <lineage>
        <taxon>Bacteria</taxon>
        <taxon>Bacillati</taxon>
        <taxon>Saganbacteria</taxon>
    </lineage>
</organism>
<dbReference type="AlphaFoldDB" id="A0A1F4U662"/>
<dbReference type="SUPFAM" id="SSF52172">
    <property type="entry name" value="CheY-like"/>
    <property type="match status" value="1"/>
</dbReference>
<dbReference type="Pfam" id="PF00072">
    <property type="entry name" value="Response_reg"/>
    <property type="match status" value="1"/>
</dbReference>
<evidence type="ECO:0000256" key="3">
    <source>
        <dbReference type="ARBA" id="ARBA00023015"/>
    </source>
</evidence>
<dbReference type="InterPro" id="IPR002078">
    <property type="entry name" value="Sigma_54_int"/>
</dbReference>
<dbReference type="Pfam" id="PF02954">
    <property type="entry name" value="HTH_8"/>
    <property type="match status" value="1"/>
</dbReference>
<dbReference type="Gene3D" id="1.10.8.60">
    <property type="match status" value="1"/>
</dbReference>
<gene>
    <name evidence="8" type="ORF">A2438_04030</name>
</gene>
<dbReference type="EMBL" id="MEUJ01000004">
    <property type="protein sequence ID" value="OGC40412.1"/>
    <property type="molecule type" value="Genomic_DNA"/>
</dbReference>
<feature type="domain" description="Sigma-54 factor interaction" evidence="6">
    <location>
        <begin position="134"/>
        <end position="337"/>
    </location>
</feature>
<proteinExistence type="predicted"/>
<keyword evidence="3" id="KW-0805">Transcription regulation</keyword>
<keyword evidence="1" id="KW-0547">Nucleotide-binding</keyword>
<evidence type="ECO:0000256" key="2">
    <source>
        <dbReference type="ARBA" id="ARBA00022840"/>
    </source>
</evidence>
<dbReference type="InterPro" id="IPR011006">
    <property type="entry name" value="CheY-like_superfamily"/>
</dbReference>
<dbReference type="PROSITE" id="PS50045">
    <property type="entry name" value="SIGMA54_INTERACT_4"/>
    <property type="match status" value="1"/>
</dbReference>
<dbReference type="GO" id="GO:0006355">
    <property type="term" value="P:regulation of DNA-templated transcription"/>
    <property type="evidence" value="ECO:0007669"/>
    <property type="project" value="InterPro"/>
</dbReference>
<evidence type="ECO:0000313" key="9">
    <source>
        <dbReference type="Proteomes" id="UP000179242"/>
    </source>
</evidence>
<dbReference type="GO" id="GO:0005524">
    <property type="term" value="F:ATP binding"/>
    <property type="evidence" value="ECO:0007669"/>
    <property type="project" value="UniProtKB-KW"/>
</dbReference>
<keyword evidence="4" id="KW-0804">Transcription</keyword>
<evidence type="ECO:0000256" key="1">
    <source>
        <dbReference type="ARBA" id="ARBA00022741"/>
    </source>
</evidence>
<dbReference type="SMART" id="SM00448">
    <property type="entry name" value="REC"/>
    <property type="match status" value="1"/>
</dbReference>
<keyword evidence="5" id="KW-0597">Phosphoprotein</keyword>
<dbReference type="PROSITE" id="PS50110">
    <property type="entry name" value="RESPONSE_REGULATORY"/>
    <property type="match status" value="1"/>
</dbReference>
<accession>A0A1F4U662</accession>
<evidence type="ECO:0000259" key="6">
    <source>
        <dbReference type="PROSITE" id="PS50045"/>
    </source>
</evidence>
<dbReference type="InterPro" id="IPR001789">
    <property type="entry name" value="Sig_transdc_resp-reg_receiver"/>
</dbReference>
<dbReference type="Proteomes" id="UP000179242">
    <property type="component" value="Unassembled WGS sequence"/>
</dbReference>
<dbReference type="PANTHER" id="PTHR32071">
    <property type="entry name" value="TRANSCRIPTIONAL REGULATORY PROTEIN"/>
    <property type="match status" value="1"/>
</dbReference>
<comment type="caution">
    <text evidence="8">The sequence shown here is derived from an EMBL/GenBank/DDBJ whole genome shotgun (WGS) entry which is preliminary data.</text>
</comment>
<dbReference type="SUPFAM" id="SSF52540">
    <property type="entry name" value="P-loop containing nucleoside triphosphate hydrolases"/>
    <property type="match status" value="1"/>
</dbReference>
<keyword evidence="2" id="KW-0067">ATP-binding</keyword>
<evidence type="ECO:0000259" key="7">
    <source>
        <dbReference type="PROSITE" id="PS50110"/>
    </source>
</evidence>